<dbReference type="Proteomes" id="UP000681722">
    <property type="component" value="Unassembled WGS sequence"/>
</dbReference>
<evidence type="ECO:0008006" key="13">
    <source>
        <dbReference type="Google" id="ProtNLM"/>
    </source>
</evidence>
<dbReference type="GO" id="GO:0006120">
    <property type="term" value="P:mitochondrial electron transport, NADH to ubiquinone"/>
    <property type="evidence" value="ECO:0007669"/>
    <property type="project" value="InterPro"/>
</dbReference>
<accession>A0A8S2IEQ9</accession>
<evidence type="ECO:0000256" key="6">
    <source>
        <dbReference type="ARBA" id="ARBA00022792"/>
    </source>
</evidence>
<proteinExistence type="inferred from homology"/>
<dbReference type="PANTHER" id="PTHR13099:SF0">
    <property type="entry name" value="NADH DEHYDROGENASE [UBIQUINONE] 1 SUBUNIT C2-RELATED"/>
    <property type="match status" value="1"/>
</dbReference>
<dbReference type="PANTHER" id="PTHR13099">
    <property type="entry name" value="NADH-UBIQUINONE OXIDOREDUCTASE SUBUNIT B14.5B"/>
    <property type="match status" value="1"/>
</dbReference>
<protein>
    <recommendedName>
        <fullName evidence="13">NADH dehydrogenase [ubiquinone] 1 subunit C2</fullName>
    </recommendedName>
</protein>
<evidence type="ECO:0000313" key="12">
    <source>
        <dbReference type="Proteomes" id="UP000681722"/>
    </source>
</evidence>
<evidence type="ECO:0000256" key="4">
    <source>
        <dbReference type="ARBA" id="ARBA00022660"/>
    </source>
</evidence>
<evidence type="ECO:0000256" key="10">
    <source>
        <dbReference type="ARBA" id="ARBA00023136"/>
    </source>
</evidence>
<evidence type="ECO:0000313" key="11">
    <source>
        <dbReference type="EMBL" id="CAF3747902.1"/>
    </source>
</evidence>
<reference evidence="11" key="1">
    <citation type="submission" date="2021-02" db="EMBL/GenBank/DDBJ databases">
        <authorList>
            <person name="Nowell W R."/>
        </authorList>
    </citation>
    <scope>NUCLEOTIDE SEQUENCE</scope>
</reference>
<keyword evidence="7" id="KW-0249">Electron transport</keyword>
<evidence type="ECO:0000256" key="2">
    <source>
        <dbReference type="ARBA" id="ARBA00008674"/>
    </source>
</evidence>
<evidence type="ECO:0000256" key="9">
    <source>
        <dbReference type="ARBA" id="ARBA00023128"/>
    </source>
</evidence>
<keyword evidence="4" id="KW-0679">Respiratory chain</keyword>
<evidence type="ECO:0000256" key="3">
    <source>
        <dbReference type="ARBA" id="ARBA00022448"/>
    </source>
</evidence>
<organism evidence="11 12">
    <name type="scientific">Didymodactylos carnosus</name>
    <dbReference type="NCBI Taxonomy" id="1234261"/>
    <lineage>
        <taxon>Eukaryota</taxon>
        <taxon>Metazoa</taxon>
        <taxon>Spiralia</taxon>
        <taxon>Gnathifera</taxon>
        <taxon>Rotifera</taxon>
        <taxon>Eurotatoria</taxon>
        <taxon>Bdelloidea</taxon>
        <taxon>Philodinida</taxon>
        <taxon>Philodinidae</taxon>
        <taxon>Didymodactylos</taxon>
    </lineage>
</organism>
<comment type="subcellular location">
    <subcellularLocation>
        <location evidence="1">Mitochondrion inner membrane</location>
        <topology evidence="1">Single-pass membrane protein</topology>
        <orientation evidence="1">Matrix side</orientation>
    </subcellularLocation>
</comment>
<evidence type="ECO:0000256" key="1">
    <source>
        <dbReference type="ARBA" id="ARBA00004298"/>
    </source>
</evidence>
<dbReference type="AlphaFoldDB" id="A0A8S2IEQ9"/>
<keyword evidence="10" id="KW-0472">Membrane</keyword>
<comment type="similarity">
    <text evidence="2">Belongs to the complex I NDUFC2 subunit family.</text>
</comment>
<sequence length="234" mass="27944">MGNTNRPLGEENRAGYPFGQKWQWITAYERKNVTFAEEQPPPKYDVLGGGKGDEYRNIEPGPTRGPLPEPSKAEINKNTIALFSPKAQKIILYEMGITESDLDRDYDNDPRYRVWESDLDRDYDNDPRYRVWGLPYFIKPYDHRVLIPLSLTLMVGTRNQWLRRPWWSARPLHITAIVGGVIIGHYWKKYRAKQLLQRELIIWDYIRRHPEDFPEVFHRKKKYKEIFQPWSPLR</sequence>
<evidence type="ECO:0000256" key="8">
    <source>
        <dbReference type="ARBA" id="ARBA00022989"/>
    </source>
</evidence>
<dbReference type="GO" id="GO:0005743">
    <property type="term" value="C:mitochondrial inner membrane"/>
    <property type="evidence" value="ECO:0007669"/>
    <property type="project" value="UniProtKB-SubCell"/>
</dbReference>
<keyword evidence="9" id="KW-0496">Mitochondrion</keyword>
<dbReference type="EMBL" id="CAJOBC010002724">
    <property type="protein sequence ID" value="CAF3747902.1"/>
    <property type="molecule type" value="Genomic_DNA"/>
</dbReference>
<keyword evidence="5" id="KW-0812">Transmembrane</keyword>
<dbReference type="OrthoDB" id="6329847at2759"/>
<evidence type="ECO:0000256" key="7">
    <source>
        <dbReference type="ARBA" id="ARBA00022982"/>
    </source>
</evidence>
<keyword evidence="3" id="KW-0813">Transport</keyword>
<evidence type="ECO:0000256" key="5">
    <source>
        <dbReference type="ARBA" id="ARBA00022692"/>
    </source>
</evidence>
<keyword evidence="8" id="KW-1133">Transmembrane helix</keyword>
<dbReference type="InterPro" id="IPR009423">
    <property type="entry name" value="NDUC2"/>
</dbReference>
<dbReference type="Pfam" id="PF06374">
    <property type="entry name" value="NDUF_C2"/>
    <property type="match status" value="1"/>
</dbReference>
<comment type="caution">
    <text evidence="11">The sequence shown here is derived from an EMBL/GenBank/DDBJ whole genome shotgun (WGS) entry which is preliminary data.</text>
</comment>
<keyword evidence="6" id="KW-0999">Mitochondrion inner membrane</keyword>
<gene>
    <name evidence="11" type="ORF">SRO942_LOCUS12443</name>
</gene>
<name>A0A8S2IEQ9_9BILA</name>